<dbReference type="InterPro" id="IPR003439">
    <property type="entry name" value="ABC_transporter-like_ATP-bd"/>
</dbReference>
<dbReference type="Proteomes" id="UP000321899">
    <property type="component" value="Unassembled WGS sequence"/>
</dbReference>
<dbReference type="AlphaFoldDB" id="A0A5Q4VJI5"/>
<gene>
    <name evidence="2" type="ORF">FIM25_00770</name>
</gene>
<dbReference type="GO" id="GO:0005524">
    <property type="term" value="F:ATP binding"/>
    <property type="evidence" value="ECO:0007669"/>
    <property type="project" value="InterPro"/>
</dbReference>
<dbReference type="OrthoDB" id="5415777at2"/>
<evidence type="ECO:0000259" key="1">
    <source>
        <dbReference type="PROSITE" id="PS50893"/>
    </source>
</evidence>
<name>A0A5Q4VJI5_9BACT</name>
<dbReference type="InterPro" id="IPR027417">
    <property type="entry name" value="P-loop_NTPase"/>
</dbReference>
<dbReference type="SUPFAM" id="SSF52540">
    <property type="entry name" value="P-loop containing nucleoside triphosphate hydrolases"/>
    <property type="match status" value="1"/>
</dbReference>
<comment type="caution">
    <text evidence="2">The sequence shown here is derived from an EMBL/GenBank/DDBJ whole genome shotgun (WGS) entry which is preliminary data.</text>
</comment>
<dbReference type="Gene3D" id="3.40.50.300">
    <property type="entry name" value="P-loop containing nucleotide triphosphate hydrolases"/>
    <property type="match status" value="1"/>
</dbReference>
<dbReference type="GO" id="GO:0016887">
    <property type="term" value="F:ATP hydrolysis activity"/>
    <property type="evidence" value="ECO:0007669"/>
    <property type="project" value="InterPro"/>
</dbReference>
<keyword evidence="3" id="KW-1185">Reference proteome</keyword>
<proteinExistence type="predicted"/>
<dbReference type="PROSITE" id="PS50893">
    <property type="entry name" value="ABC_TRANSPORTER_2"/>
    <property type="match status" value="1"/>
</dbReference>
<evidence type="ECO:0000313" key="3">
    <source>
        <dbReference type="Proteomes" id="UP000321899"/>
    </source>
</evidence>
<organism evidence="2 3">
    <name type="scientific">Desulfobotulus mexicanus</name>
    <dbReference type="NCBI Taxonomy" id="2586642"/>
    <lineage>
        <taxon>Bacteria</taxon>
        <taxon>Pseudomonadati</taxon>
        <taxon>Thermodesulfobacteriota</taxon>
        <taxon>Desulfobacteria</taxon>
        <taxon>Desulfobacterales</taxon>
        <taxon>Desulfobacteraceae</taxon>
        <taxon>Desulfobotulus</taxon>
    </lineage>
</organism>
<dbReference type="EMBL" id="VDMB01000001">
    <property type="protein sequence ID" value="TYT76121.1"/>
    <property type="molecule type" value="Genomic_DNA"/>
</dbReference>
<feature type="domain" description="ABC transporter" evidence="1">
    <location>
        <begin position="4"/>
        <end position="224"/>
    </location>
</feature>
<dbReference type="RefSeq" id="WP_139445170.1">
    <property type="nucleotide sequence ID" value="NZ_VDMB01000001.1"/>
</dbReference>
<accession>A0A5Q4VJI5</accession>
<evidence type="ECO:0000313" key="2">
    <source>
        <dbReference type="EMBL" id="TYT76121.1"/>
    </source>
</evidence>
<reference evidence="2 3" key="1">
    <citation type="submission" date="2019-06" db="EMBL/GenBank/DDBJ databases">
        <title>Desulfobotulus mexicanus sp. nov., a novel sulfate-reducing bacterium isolated from the sediment of an alkaline crater lake in Mexico.</title>
        <authorList>
            <person name="Hirschler-Rea A."/>
        </authorList>
    </citation>
    <scope>NUCLEOTIDE SEQUENCE [LARGE SCALE GENOMIC DNA]</scope>
    <source>
        <strain evidence="2 3">PAR22N</strain>
    </source>
</reference>
<protein>
    <recommendedName>
        <fullName evidence="1">ABC transporter domain-containing protein</fullName>
    </recommendedName>
</protein>
<sequence length="224" mass="25384">MDEVQGFSIQLKNIHLSTGSLEPFSFDLAPGDVCEIQSDSSDNARLILKLLATLERPAEGLFMLDGNELDFSHYQSLLPVKRRIACITTDAALITNRSLQENILIGKAWYNNTMQPDMPPLCRDLCRKFCIEDKLHLRPAATSPMEQRAAIAVRGLAKSPRLILVERPEDFVGRRRKSLFLEALKNFSKSGASLVFWSDDSETGRGWTTRKWLLEEGSFREIRL</sequence>